<feature type="domain" description="Cyclic nucleotide-binding" evidence="1">
    <location>
        <begin position="15"/>
        <end position="134"/>
    </location>
</feature>
<evidence type="ECO:0000313" key="3">
    <source>
        <dbReference type="Proteomes" id="UP000636264"/>
    </source>
</evidence>
<comment type="caution">
    <text evidence="2">The sequence shown here is derived from an EMBL/GenBank/DDBJ whole genome shotgun (WGS) entry which is preliminary data.</text>
</comment>
<dbReference type="Gene3D" id="2.60.120.10">
    <property type="entry name" value="Jelly Rolls"/>
    <property type="match status" value="1"/>
</dbReference>
<dbReference type="AlphaFoldDB" id="A0A916RLR9"/>
<dbReference type="EMBL" id="BMIF01000003">
    <property type="protein sequence ID" value="GGA60895.1"/>
    <property type="molecule type" value="Genomic_DNA"/>
</dbReference>
<keyword evidence="3" id="KW-1185">Reference proteome</keyword>
<gene>
    <name evidence="2" type="ORF">GCM10011385_13220</name>
</gene>
<dbReference type="CDD" id="cd00038">
    <property type="entry name" value="CAP_ED"/>
    <property type="match status" value="1"/>
</dbReference>
<evidence type="ECO:0000259" key="1">
    <source>
        <dbReference type="PROSITE" id="PS50042"/>
    </source>
</evidence>
<dbReference type="Pfam" id="PF00027">
    <property type="entry name" value="cNMP_binding"/>
    <property type="match status" value="1"/>
</dbReference>
<reference evidence="2" key="1">
    <citation type="journal article" date="2014" name="Int. J. Syst. Evol. Microbiol.">
        <title>Complete genome sequence of Corynebacterium casei LMG S-19264T (=DSM 44701T), isolated from a smear-ripened cheese.</title>
        <authorList>
            <consortium name="US DOE Joint Genome Institute (JGI-PGF)"/>
            <person name="Walter F."/>
            <person name="Albersmeier A."/>
            <person name="Kalinowski J."/>
            <person name="Ruckert C."/>
        </authorList>
    </citation>
    <scope>NUCLEOTIDE SEQUENCE</scope>
    <source>
        <strain evidence="2">CGMCC 1.15320</strain>
    </source>
</reference>
<accession>A0A916RLR9</accession>
<dbReference type="PROSITE" id="PS50042">
    <property type="entry name" value="CNMP_BINDING_3"/>
    <property type="match status" value="1"/>
</dbReference>
<name>A0A916RLR9_9HYPH</name>
<dbReference type="SMART" id="SM00100">
    <property type="entry name" value="cNMP"/>
    <property type="match status" value="1"/>
</dbReference>
<dbReference type="InterPro" id="IPR000595">
    <property type="entry name" value="cNMP-bd_dom"/>
</dbReference>
<sequence length="153" mass="16872">MTLDEDMRILSGVELFRGFSREQLRLMAFGAETISLAAGRKLYVEGAPADCAFVVARGEVALYRTVAGSQHIISVERRGSILGQFALIADGERLTGALAQSDVQVIRLGRSMFLKVLEEYPDLAVKLHSRITADLEAMLNRMAKVMGRLVEEE</sequence>
<dbReference type="InterPro" id="IPR014710">
    <property type="entry name" value="RmlC-like_jellyroll"/>
</dbReference>
<evidence type="ECO:0000313" key="2">
    <source>
        <dbReference type="EMBL" id="GGA60895.1"/>
    </source>
</evidence>
<reference evidence="2" key="2">
    <citation type="submission" date="2020-09" db="EMBL/GenBank/DDBJ databases">
        <authorList>
            <person name="Sun Q."/>
            <person name="Zhou Y."/>
        </authorList>
    </citation>
    <scope>NUCLEOTIDE SEQUENCE</scope>
    <source>
        <strain evidence="2">CGMCC 1.15320</strain>
    </source>
</reference>
<proteinExistence type="predicted"/>
<dbReference type="InterPro" id="IPR018490">
    <property type="entry name" value="cNMP-bd_dom_sf"/>
</dbReference>
<dbReference type="Proteomes" id="UP000636264">
    <property type="component" value="Unassembled WGS sequence"/>
</dbReference>
<organism evidence="2 3">
    <name type="scientific">Nitratireductor aestuarii</name>
    <dbReference type="NCBI Taxonomy" id="1735103"/>
    <lineage>
        <taxon>Bacteria</taxon>
        <taxon>Pseudomonadati</taxon>
        <taxon>Pseudomonadota</taxon>
        <taxon>Alphaproteobacteria</taxon>
        <taxon>Hyphomicrobiales</taxon>
        <taxon>Phyllobacteriaceae</taxon>
        <taxon>Nitratireductor</taxon>
    </lineage>
</organism>
<dbReference type="SUPFAM" id="SSF51206">
    <property type="entry name" value="cAMP-binding domain-like"/>
    <property type="match status" value="1"/>
</dbReference>
<protein>
    <submittedName>
        <fullName evidence="2">Cyclic nucleotide-binding protein</fullName>
    </submittedName>
</protein>